<proteinExistence type="predicted"/>
<dbReference type="Gene3D" id="3.90.640.10">
    <property type="entry name" value="Actin, Chain A, domain 4"/>
    <property type="match status" value="1"/>
</dbReference>
<evidence type="ECO:0000313" key="5">
    <source>
        <dbReference type="EMBL" id="QXQ16067.1"/>
    </source>
</evidence>
<dbReference type="PANTHER" id="PTHR42749">
    <property type="entry name" value="CELL SHAPE-DETERMINING PROTEIN MREB"/>
    <property type="match status" value="1"/>
</dbReference>
<dbReference type="Proteomes" id="UP000887023">
    <property type="component" value="Chromosome"/>
</dbReference>
<gene>
    <name evidence="5" type="ORF">KV203_18800</name>
</gene>
<feature type="region of interest" description="Disordered" evidence="4">
    <location>
        <begin position="401"/>
        <end position="429"/>
    </location>
</feature>
<feature type="region of interest" description="Disordered" evidence="4">
    <location>
        <begin position="343"/>
        <end position="367"/>
    </location>
</feature>
<feature type="region of interest" description="Disordered" evidence="4">
    <location>
        <begin position="285"/>
        <end position="311"/>
    </location>
</feature>
<keyword evidence="2" id="KW-0067">ATP-binding</keyword>
<evidence type="ECO:0000313" key="6">
    <source>
        <dbReference type="Proteomes" id="UP000887023"/>
    </source>
</evidence>
<feature type="compositionally biased region" description="Low complexity" evidence="4">
    <location>
        <begin position="298"/>
        <end position="309"/>
    </location>
</feature>
<name>A0ABX8SGK8_9ACTN</name>
<dbReference type="SUPFAM" id="SSF53067">
    <property type="entry name" value="Actin-like ATPase domain"/>
    <property type="match status" value="1"/>
</dbReference>
<reference evidence="5" key="1">
    <citation type="submission" date="2021-07" db="EMBL/GenBank/DDBJ databases">
        <title>Candidatus Kaistella beijingensis sp. nov. isolated from a municipal wastewater treatment plant is involved in sludge foaming.</title>
        <authorList>
            <person name="Song Y."/>
            <person name="Liu S.-J."/>
        </authorList>
    </citation>
    <scope>NUCLEOTIDE SEQUENCE</scope>
    <source>
        <strain evidence="5">DSM 43998</strain>
    </source>
</reference>
<dbReference type="InterPro" id="IPR013126">
    <property type="entry name" value="Hsp_70_fam"/>
</dbReference>
<evidence type="ECO:0000256" key="1">
    <source>
        <dbReference type="ARBA" id="ARBA00022741"/>
    </source>
</evidence>
<evidence type="ECO:0000256" key="4">
    <source>
        <dbReference type="SAM" id="MobiDB-lite"/>
    </source>
</evidence>
<keyword evidence="1" id="KW-0547">Nucleotide-binding</keyword>
<organism evidence="5 6">
    <name type="scientific">Skermania pinensis</name>
    <dbReference type="NCBI Taxonomy" id="39122"/>
    <lineage>
        <taxon>Bacteria</taxon>
        <taxon>Bacillati</taxon>
        <taxon>Actinomycetota</taxon>
        <taxon>Actinomycetes</taxon>
        <taxon>Mycobacteriales</taxon>
        <taxon>Gordoniaceae</taxon>
        <taxon>Skermania</taxon>
    </lineage>
</organism>
<sequence>MNSVLGVSVGAGAVRLARPLPGISSLVPESFELQEIPVGMQRAEELTAEAVGVDLATHRPAATTAIAYRSLQHERALNAAMDRQRLADYQLVPEISAIVAYLAAAGELDGLDTVAVYDLGASGLSVSVIDANTREVLYAERTCEISGDYFDVLIREHQIAAGRTTHPLDATALAALDDLCRNAKEQLSISSAVALPWEDGVVLLSRENFEALITLAIETSARVTRDVIMHSGRQVQAVFAVGGGAGIPLISRVLRKWLNTAVVVPEGPETVAARGATLLAQALPRPTRATPAPPPRAPVAAPTAPSAGSSRRELSSAGLAVGALAAVAAIGLALGYGGQVLERGSGTAEAPTSVVPTTPPRTTTMEPSNAVAPIKSATDATAPPAAPAAPVVTADLRTANSVPEAATPAAPQSAPEPEPGPNTVSIPGLPPVVIPTLPSGPILPPLPPLPVIPGLTGG</sequence>
<dbReference type="PANTHER" id="PTHR42749:SF1">
    <property type="entry name" value="CELL SHAPE-DETERMINING PROTEIN MREB"/>
    <property type="match status" value="1"/>
</dbReference>
<dbReference type="InterPro" id="IPR043129">
    <property type="entry name" value="ATPase_NBD"/>
</dbReference>
<keyword evidence="3" id="KW-0143">Chaperone</keyword>
<evidence type="ECO:0000256" key="2">
    <source>
        <dbReference type="ARBA" id="ARBA00022840"/>
    </source>
</evidence>
<keyword evidence="6" id="KW-1185">Reference proteome</keyword>
<protein>
    <submittedName>
        <fullName evidence="5">Hsp70 family protein</fullName>
    </submittedName>
</protein>
<feature type="compositionally biased region" description="Low complexity" evidence="4">
    <location>
        <begin position="403"/>
        <end position="413"/>
    </location>
</feature>
<feature type="compositionally biased region" description="Low complexity" evidence="4">
    <location>
        <begin position="347"/>
        <end position="367"/>
    </location>
</feature>
<dbReference type="Pfam" id="PF00012">
    <property type="entry name" value="HSP70"/>
    <property type="match status" value="1"/>
</dbReference>
<evidence type="ECO:0000256" key="3">
    <source>
        <dbReference type="ARBA" id="ARBA00023186"/>
    </source>
</evidence>
<accession>A0ABX8SGK8</accession>
<dbReference type="Gene3D" id="3.30.420.40">
    <property type="match status" value="2"/>
</dbReference>
<dbReference type="EMBL" id="CP079105">
    <property type="protein sequence ID" value="QXQ16067.1"/>
    <property type="molecule type" value="Genomic_DNA"/>
</dbReference>